<dbReference type="PANTHER" id="PTHR10629">
    <property type="entry name" value="CYTOSINE-SPECIFIC METHYLTRANSFERASE"/>
    <property type="match status" value="1"/>
</dbReference>
<accession>A0AAE3A752</accession>
<evidence type="ECO:0000256" key="3">
    <source>
        <dbReference type="ARBA" id="ARBA00022691"/>
    </source>
</evidence>
<dbReference type="GO" id="GO:0044027">
    <property type="term" value="P:negative regulation of gene expression via chromosomal CpG island methylation"/>
    <property type="evidence" value="ECO:0007669"/>
    <property type="project" value="TreeGrafter"/>
</dbReference>
<dbReference type="PROSITE" id="PS00095">
    <property type="entry name" value="C5_MTASE_2"/>
    <property type="match status" value="1"/>
</dbReference>
<dbReference type="NCBIfam" id="TIGR00675">
    <property type="entry name" value="dcm"/>
    <property type="match status" value="1"/>
</dbReference>
<evidence type="ECO:0000256" key="6">
    <source>
        <dbReference type="RuleBase" id="RU000416"/>
    </source>
</evidence>
<dbReference type="InterPro" id="IPR031303">
    <property type="entry name" value="C5_meth_CS"/>
</dbReference>
<dbReference type="Proteomes" id="UP001198220">
    <property type="component" value="Unassembled WGS sequence"/>
</dbReference>
<keyword evidence="1 5" id="KW-0489">Methyltransferase</keyword>
<dbReference type="EMBL" id="JAJEPS010000002">
    <property type="protein sequence ID" value="MCC2125140.1"/>
    <property type="molecule type" value="Genomic_DNA"/>
</dbReference>
<evidence type="ECO:0000256" key="5">
    <source>
        <dbReference type="PROSITE-ProRule" id="PRU01016"/>
    </source>
</evidence>
<dbReference type="InterPro" id="IPR029063">
    <property type="entry name" value="SAM-dependent_MTases_sf"/>
</dbReference>
<dbReference type="Gene3D" id="3.40.50.150">
    <property type="entry name" value="Vaccinia Virus protein VP39"/>
    <property type="match status" value="2"/>
</dbReference>
<dbReference type="InterPro" id="IPR050390">
    <property type="entry name" value="C5-Methyltransferase"/>
</dbReference>
<name>A0AAE3A752_9FIRM</name>
<dbReference type="GO" id="GO:0009307">
    <property type="term" value="P:DNA restriction-modification system"/>
    <property type="evidence" value="ECO:0007669"/>
    <property type="project" value="UniProtKB-KW"/>
</dbReference>
<keyword evidence="9" id="KW-1185">Reference proteome</keyword>
<dbReference type="Pfam" id="PF00145">
    <property type="entry name" value="DNA_methylase"/>
    <property type="match status" value="2"/>
</dbReference>
<comment type="catalytic activity">
    <reaction evidence="7">
        <text>a 2'-deoxycytidine in DNA + S-adenosyl-L-methionine = a 5-methyl-2'-deoxycytidine in DNA + S-adenosyl-L-homocysteine + H(+)</text>
        <dbReference type="Rhea" id="RHEA:13681"/>
        <dbReference type="Rhea" id="RHEA-COMP:11369"/>
        <dbReference type="Rhea" id="RHEA-COMP:11370"/>
        <dbReference type="ChEBI" id="CHEBI:15378"/>
        <dbReference type="ChEBI" id="CHEBI:57856"/>
        <dbReference type="ChEBI" id="CHEBI:59789"/>
        <dbReference type="ChEBI" id="CHEBI:85452"/>
        <dbReference type="ChEBI" id="CHEBI:85454"/>
        <dbReference type="EC" id="2.1.1.37"/>
    </reaction>
</comment>
<evidence type="ECO:0000256" key="4">
    <source>
        <dbReference type="ARBA" id="ARBA00022747"/>
    </source>
</evidence>
<dbReference type="GO" id="GO:0003677">
    <property type="term" value="F:DNA binding"/>
    <property type="evidence" value="ECO:0007669"/>
    <property type="project" value="TreeGrafter"/>
</dbReference>
<comment type="similarity">
    <text evidence="5 6">Belongs to the class I-like SAM-binding methyltransferase superfamily. C5-methyltransferase family.</text>
</comment>
<dbReference type="PROSITE" id="PS51679">
    <property type="entry name" value="SAM_MT_C5"/>
    <property type="match status" value="1"/>
</dbReference>
<dbReference type="GO" id="GO:0003886">
    <property type="term" value="F:DNA (cytosine-5-)-methyltransferase activity"/>
    <property type="evidence" value="ECO:0007669"/>
    <property type="project" value="UniProtKB-EC"/>
</dbReference>
<proteinExistence type="inferred from homology"/>
<dbReference type="PANTHER" id="PTHR10629:SF52">
    <property type="entry name" value="DNA (CYTOSINE-5)-METHYLTRANSFERASE 1"/>
    <property type="match status" value="1"/>
</dbReference>
<dbReference type="AlphaFoldDB" id="A0AAE3A752"/>
<keyword evidence="4" id="KW-0680">Restriction system</keyword>
<dbReference type="RefSeq" id="WP_308458618.1">
    <property type="nucleotide sequence ID" value="NZ_JAJEPS010000002.1"/>
</dbReference>
<evidence type="ECO:0000256" key="7">
    <source>
        <dbReference type="RuleBase" id="RU000417"/>
    </source>
</evidence>
<dbReference type="InterPro" id="IPR001525">
    <property type="entry name" value="C5_MeTfrase"/>
</dbReference>
<dbReference type="SUPFAM" id="SSF53335">
    <property type="entry name" value="S-adenosyl-L-methionine-dependent methyltransferases"/>
    <property type="match status" value="2"/>
</dbReference>
<dbReference type="InterPro" id="IPR018117">
    <property type="entry name" value="C5_DNA_meth_AS"/>
</dbReference>
<dbReference type="Gene3D" id="3.90.120.10">
    <property type="entry name" value="DNA Methylase, subunit A, domain 2"/>
    <property type="match status" value="1"/>
</dbReference>
<keyword evidence="3 5" id="KW-0949">S-adenosyl-L-methionine</keyword>
<dbReference type="PRINTS" id="PR00105">
    <property type="entry name" value="C5METTRFRASE"/>
</dbReference>
<protein>
    <recommendedName>
        <fullName evidence="7">Cytosine-specific methyltransferase</fullName>
        <ecNumber evidence="7">2.1.1.37</ecNumber>
    </recommendedName>
</protein>
<dbReference type="PROSITE" id="PS00094">
    <property type="entry name" value="C5_MTASE_1"/>
    <property type="match status" value="1"/>
</dbReference>
<evidence type="ECO:0000256" key="1">
    <source>
        <dbReference type="ARBA" id="ARBA00022603"/>
    </source>
</evidence>
<dbReference type="GO" id="GO:0032259">
    <property type="term" value="P:methylation"/>
    <property type="evidence" value="ECO:0007669"/>
    <property type="project" value="UniProtKB-KW"/>
</dbReference>
<gene>
    <name evidence="8" type="ORF">LKD36_02990</name>
</gene>
<dbReference type="EC" id="2.1.1.37" evidence="7"/>
<feature type="active site" evidence="5">
    <location>
        <position position="79"/>
    </location>
</feature>
<evidence type="ECO:0000256" key="2">
    <source>
        <dbReference type="ARBA" id="ARBA00022679"/>
    </source>
</evidence>
<evidence type="ECO:0000313" key="8">
    <source>
        <dbReference type="EMBL" id="MCC2125140.1"/>
    </source>
</evidence>
<organism evidence="8 9">
    <name type="scientific">Hominiventricola filiformis</name>
    <dbReference type="NCBI Taxonomy" id="2885352"/>
    <lineage>
        <taxon>Bacteria</taxon>
        <taxon>Bacillati</taxon>
        <taxon>Bacillota</taxon>
        <taxon>Clostridia</taxon>
        <taxon>Lachnospirales</taxon>
        <taxon>Lachnospiraceae</taxon>
        <taxon>Hominiventricola</taxon>
    </lineage>
</organism>
<evidence type="ECO:0000313" key="9">
    <source>
        <dbReference type="Proteomes" id="UP001198220"/>
    </source>
</evidence>
<sequence length="533" mass="61223">MKYTVIDLFAGAGGLSLGFKQTNRINIVAAAENNPNARKTYKRNFKEVERLYSDVRTIDYAELKDSVGKVDIVIGGPPCQGFSNANRQHSTIISMNNRLVKEYVRAICELQPKAFVMENVAMLRSQVHRFLIEENDLQDERILKLTLKEDAIELLQKQSCDISLEDLIKLAAADSQYKWAESFYKTINLLYRYRINQPKFNSSLEKHSAKLAFQLKEILGFSEESELTNVLQQYDINMANQLLHYMDCKQDFSETIISIEKAISIQRALMKMDELRDNNIHIFEYRENDEHITAIVKSYAVLDYIKGILEHEPYNYKLSENTLNAINYGAPQRRERFILVGLKDNLNAEYKIPTPQYTEGNYRTVYDAISDIQEITPFTELTADYIELPPHPDATGLEKELRGKLLYNHIATATRETAMARFKALKAGENFHDLDPSLKTTYSNAARTQNTIYMRLKYKEPSGTVVNVRKSMWIHPELDRAISIREAARLQTFPDTFIFEGTKDSQYQQVGNAVPPFLARAIANSIISILDKC</sequence>
<comment type="caution">
    <text evidence="8">The sequence shown here is derived from an EMBL/GenBank/DDBJ whole genome shotgun (WGS) entry which is preliminary data.</text>
</comment>
<reference evidence="8 9" key="1">
    <citation type="submission" date="2021-10" db="EMBL/GenBank/DDBJ databases">
        <title>Anaerobic single-cell dispensing facilitates the cultivation of human gut bacteria.</title>
        <authorList>
            <person name="Afrizal A."/>
        </authorList>
    </citation>
    <scope>NUCLEOTIDE SEQUENCE [LARGE SCALE GENOMIC DNA]</scope>
    <source>
        <strain evidence="8 9">CLA-AA-H276</strain>
    </source>
</reference>
<keyword evidence="2 5" id="KW-0808">Transferase</keyword>